<dbReference type="PANTHER" id="PTHR36703:SF1">
    <property type="entry name" value="TRIACYLGLYCEROL LIPASE-LIKE PROTEIN"/>
    <property type="match status" value="1"/>
</dbReference>
<evidence type="ECO:0000313" key="1">
    <source>
        <dbReference type="EMBL" id="RWR80130.1"/>
    </source>
</evidence>
<dbReference type="EMBL" id="QPKB01000003">
    <property type="protein sequence ID" value="RWR80130.1"/>
    <property type="molecule type" value="Genomic_DNA"/>
</dbReference>
<keyword evidence="2" id="KW-1185">Reference proteome</keyword>
<dbReference type="STRING" id="337451.A0A443NNK6"/>
<evidence type="ECO:0000313" key="2">
    <source>
        <dbReference type="Proteomes" id="UP000283530"/>
    </source>
</evidence>
<name>A0A443NNK6_9MAGN</name>
<proteinExistence type="predicted"/>
<comment type="caution">
    <text evidence="1">The sequence shown here is derived from an EMBL/GenBank/DDBJ whole genome shotgun (WGS) entry which is preliminary data.</text>
</comment>
<dbReference type="PANTHER" id="PTHR36703">
    <property type="entry name" value="TRIACYLGLYCEROL LIPASE-LIKE PROTEIN"/>
    <property type="match status" value="1"/>
</dbReference>
<protein>
    <submittedName>
        <fullName evidence="1">Triacylglycerol lipase 2-like protein isoform X2</fullName>
    </submittedName>
</protein>
<reference evidence="1 2" key="1">
    <citation type="journal article" date="2019" name="Nat. Plants">
        <title>Stout camphor tree genome fills gaps in understanding of flowering plant genome evolution.</title>
        <authorList>
            <person name="Chaw S.M."/>
            <person name="Liu Y.C."/>
            <person name="Wu Y.W."/>
            <person name="Wang H.Y."/>
            <person name="Lin C.I."/>
            <person name="Wu C.S."/>
            <person name="Ke H.M."/>
            <person name="Chang L.Y."/>
            <person name="Hsu C.Y."/>
            <person name="Yang H.T."/>
            <person name="Sudianto E."/>
            <person name="Hsu M.H."/>
            <person name="Wu K.P."/>
            <person name="Wang L.N."/>
            <person name="Leebens-Mack J.H."/>
            <person name="Tsai I.J."/>
        </authorList>
    </citation>
    <scope>NUCLEOTIDE SEQUENCE [LARGE SCALE GENOMIC DNA]</scope>
    <source>
        <strain evidence="2">cv. Chaw 1501</strain>
        <tissue evidence="1">Young leaves</tissue>
    </source>
</reference>
<dbReference type="Proteomes" id="UP000283530">
    <property type="component" value="Unassembled WGS sequence"/>
</dbReference>
<gene>
    <name evidence="1" type="ORF">CKAN_00875000</name>
</gene>
<dbReference type="AlphaFoldDB" id="A0A443NNK6"/>
<dbReference type="OrthoDB" id="1934526at2759"/>
<accession>A0A443NNK6</accession>
<sequence>MGGRRERWRGGGMACDGVIWRGEASRQSTLSVQVGATKWRSVVAGWADVCARDEGAAGVATGVWMWQRGWAEGFSGFGDGTRCAKGCGSGSVSGVGFSVGFKEVVSVMGFGFRELGFRDFSIRELGSVGDGDGYSLRYHHQSKVEERLSSIEKAMTSNHHVEHEEIKKIVNSGNVSSAACVATAGATLILGYGLGWRGGKWNANRKFRKEQMKLLGQIKPSRWEALQRRLARSRTSDSAHRTPEVLQGVDTAQFGDLDELPHPDMNAAPPPVQPSLCALLAFFFKLYYCESSTFQPLYMYVPSTSRIRPTASNRRLH</sequence>
<organism evidence="1 2">
    <name type="scientific">Cinnamomum micranthum f. kanehirae</name>
    <dbReference type="NCBI Taxonomy" id="337451"/>
    <lineage>
        <taxon>Eukaryota</taxon>
        <taxon>Viridiplantae</taxon>
        <taxon>Streptophyta</taxon>
        <taxon>Embryophyta</taxon>
        <taxon>Tracheophyta</taxon>
        <taxon>Spermatophyta</taxon>
        <taxon>Magnoliopsida</taxon>
        <taxon>Magnoliidae</taxon>
        <taxon>Laurales</taxon>
        <taxon>Lauraceae</taxon>
        <taxon>Cinnamomum</taxon>
    </lineage>
</organism>